<dbReference type="GO" id="GO:0046677">
    <property type="term" value="P:response to antibiotic"/>
    <property type="evidence" value="ECO:0007669"/>
    <property type="project" value="InterPro"/>
</dbReference>
<feature type="DNA-binding region" description="H-T-H motif" evidence="5">
    <location>
        <begin position="40"/>
        <end position="59"/>
    </location>
</feature>
<dbReference type="InterPro" id="IPR050109">
    <property type="entry name" value="HTH-type_TetR-like_transc_reg"/>
</dbReference>
<dbReference type="InterPro" id="IPR009057">
    <property type="entry name" value="Homeodomain-like_sf"/>
</dbReference>
<feature type="domain" description="HTH tetR-type" evidence="6">
    <location>
        <begin position="17"/>
        <end position="77"/>
    </location>
</feature>
<dbReference type="Proteomes" id="UP000323856">
    <property type="component" value="Unassembled WGS sequence"/>
</dbReference>
<keyword evidence="1" id="KW-0678">Repressor</keyword>
<dbReference type="OrthoDB" id="3432043at2"/>
<comment type="caution">
    <text evidence="7">The sequence shown here is derived from an EMBL/GenBank/DDBJ whole genome shotgun (WGS) entry which is preliminary data.</text>
</comment>
<keyword evidence="2" id="KW-0805">Transcription regulation</keyword>
<dbReference type="Pfam" id="PF00440">
    <property type="entry name" value="TetR_N"/>
    <property type="match status" value="1"/>
</dbReference>
<evidence type="ECO:0000313" key="7">
    <source>
        <dbReference type="EMBL" id="KAA0978949.1"/>
    </source>
</evidence>
<accession>A0A5B0ENV3</accession>
<dbReference type="SUPFAM" id="SSF46689">
    <property type="entry name" value="Homeodomain-like"/>
    <property type="match status" value="1"/>
</dbReference>
<dbReference type="GO" id="GO:0000976">
    <property type="term" value="F:transcription cis-regulatory region binding"/>
    <property type="evidence" value="ECO:0007669"/>
    <property type="project" value="TreeGrafter"/>
</dbReference>
<evidence type="ECO:0000256" key="2">
    <source>
        <dbReference type="ARBA" id="ARBA00023015"/>
    </source>
</evidence>
<dbReference type="InterPro" id="IPR001647">
    <property type="entry name" value="HTH_TetR"/>
</dbReference>
<proteinExistence type="predicted"/>
<dbReference type="InterPro" id="IPR004111">
    <property type="entry name" value="Repressor_TetR_C"/>
</dbReference>
<dbReference type="AlphaFoldDB" id="A0A5B0ENV3"/>
<evidence type="ECO:0000256" key="3">
    <source>
        <dbReference type="ARBA" id="ARBA00023125"/>
    </source>
</evidence>
<sequence length="219" mass="23225">MVDSSEIRRAGRPRSSVLDREKILRAALRLLNSVGPERFSMAALAGELGVKPPALYHYVKNKQALLVGMREVVSVSIDVSGFGILPWKEAVGQWARSYRDAFAAHPNAIALLATEPIAGATNTLAMYECAVQGFLAAGWEPGRVMSDIVALESFILGSALDVVAPDDMFDPGEDAAQVPGFVKVLAAQRSLDGSRADRAFDVGLGIMLDGLAVRNGSGA</sequence>
<keyword evidence="3 5" id="KW-0238">DNA-binding</keyword>
<dbReference type="InterPro" id="IPR003012">
    <property type="entry name" value="Tet_transcr_reg_TetR"/>
</dbReference>
<dbReference type="Pfam" id="PF02909">
    <property type="entry name" value="TetR_C_1"/>
    <property type="match status" value="1"/>
</dbReference>
<name>A0A5B0ENV3_9MICC</name>
<protein>
    <submittedName>
        <fullName evidence="7">TetR family transcriptional regulator</fullName>
    </submittedName>
</protein>
<evidence type="ECO:0000256" key="5">
    <source>
        <dbReference type="PROSITE-ProRule" id="PRU00335"/>
    </source>
</evidence>
<evidence type="ECO:0000256" key="1">
    <source>
        <dbReference type="ARBA" id="ARBA00022491"/>
    </source>
</evidence>
<dbReference type="PROSITE" id="PS50977">
    <property type="entry name" value="HTH_TETR_2"/>
    <property type="match status" value="1"/>
</dbReference>
<organism evidence="7 8">
    <name type="scientific">Paeniglutamicibacter gangotriensis</name>
    <dbReference type="NCBI Taxonomy" id="254787"/>
    <lineage>
        <taxon>Bacteria</taxon>
        <taxon>Bacillati</taxon>
        <taxon>Actinomycetota</taxon>
        <taxon>Actinomycetes</taxon>
        <taxon>Micrococcales</taxon>
        <taxon>Micrococcaceae</taxon>
        <taxon>Paeniglutamicibacter</taxon>
    </lineage>
</organism>
<dbReference type="InterPro" id="IPR036271">
    <property type="entry name" value="Tet_transcr_reg_TetR-rel_C_sf"/>
</dbReference>
<evidence type="ECO:0000313" key="8">
    <source>
        <dbReference type="Proteomes" id="UP000323856"/>
    </source>
</evidence>
<dbReference type="EMBL" id="VOBL01000003">
    <property type="protein sequence ID" value="KAA0978949.1"/>
    <property type="molecule type" value="Genomic_DNA"/>
</dbReference>
<keyword evidence="4" id="KW-0804">Transcription</keyword>
<dbReference type="GO" id="GO:0003700">
    <property type="term" value="F:DNA-binding transcription factor activity"/>
    <property type="evidence" value="ECO:0007669"/>
    <property type="project" value="TreeGrafter"/>
</dbReference>
<evidence type="ECO:0000259" key="6">
    <source>
        <dbReference type="PROSITE" id="PS50977"/>
    </source>
</evidence>
<dbReference type="PANTHER" id="PTHR30055:SF151">
    <property type="entry name" value="TRANSCRIPTIONAL REGULATORY PROTEIN"/>
    <property type="match status" value="1"/>
</dbReference>
<gene>
    <name evidence="7" type="ORF">FQ154_04145</name>
</gene>
<dbReference type="GO" id="GO:0045892">
    <property type="term" value="P:negative regulation of DNA-templated transcription"/>
    <property type="evidence" value="ECO:0007669"/>
    <property type="project" value="InterPro"/>
</dbReference>
<dbReference type="PRINTS" id="PR00400">
    <property type="entry name" value="TETREPRESSOR"/>
</dbReference>
<dbReference type="SUPFAM" id="SSF48498">
    <property type="entry name" value="Tetracyclin repressor-like, C-terminal domain"/>
    <property type="match status" value="1"/>
</dbReference>
<reference evidence="7 8" key="1">
    <citation type="submission" date="2019-07" db="EMBL/GenBank/DDBJ databases">
        <title>Analysis of the biochemical properties, biological activity and biotechnological potential of siderophores and biosurfactants produced by Antarctic psychrotolerant bacteria.</title>
        <authorList>
            <person name="Styczynski M."/>
            <person name="Krucon T."/>
            <person name="Decewicz P."/>
            <person name="Dziewit L."/>
        </authorList>
    </citation>
    <scope>NUCLEOTIDE SEQUENCE [LARGE SCALE GENOMIC DNA]</scope>
    <source>
        <strain evidence="7 8">ANT_H27</strain>
    </source>
</reference>
<dbReference type="PRINTS" id="PR00455">
    <property type="entry name" value="HTHTETR"/>
</dbReference>
<dbReference type="PANTHER" id="PTHR30055">
    <property type="entry name" value="HTH-TYPE TRANSCRIPTIONAL REGULATOR RUTR"/>
    <property type="match status" value="1"/>
</dbReference>
<dbReference type="Gene3D" id="1.10.357.10">
    <property type="entry name" value="Tetracycline Repressor, domain 2"/>
    <property type="match status" value="1"/>
</dbReference>
<evidence type="ECO:0000256" key="4">
    <source>
        <dbReference type="ARBA" id="ARBA00023163"/>
    </source>
</evidence>